<feature type="region of interest" description="Disordered" evidence="1">
    <location>
        <begin position="171"/>
        <end position="194"/>
    </location>
</feature>
<dbReference type="AlphaFoldDB" id="A0AAN5D0P1"/>
<dbReference type="Proteomes" id="UP001328107">
    <property type="component" value="Unassembled WGS sequence"/>
</dbReference>
<sequence>MDVVDEWKNAEASSHCLDNVCRWFLIRKDACLAILLFLWSLAVSTTLISANLEQFLQLCVSLASSGNEKKKEVAGPSESELAYNRQLKMEKERIAEIERRKSAAQLPLSREEREETVPLTTPQIDLSNIHPQKSVSLFTEKKSVQRRPSAPPEINLVNLNPSTNRRVQGREEVVPSAPPETSFTGLNPHTKIRPQSFRGIRPSLVVGSPKRRASDVSSFLHTGDLPGRMNPSLSQTIDRPLSSGICPYPIDSNPSVCPYPETDPLVANFPGRPYPYPY</sequence>
<evidence type="ECO:0000313" key="3">
    <source>
        <dbReference type="EMBL" id="GMR53482.1"/>
    </source>
</evidence>
<dbReference type="EMBL" id="BTRK01000005">
    <property type="protein sequence ID" value="GMR53482.1"/>
    <property type="molecule type" value="Genomic_DNA"/>
</dbReference>
<keyword evidence="2" id="KW-0812">Transmembrane</keyword>
<gene>
    <name evidence="3" type="ORF">PMAYCL1PPCAC_23677</name>
</gene>
<organism evidence="3 4">
    <name type="scientific">Pristionchus mayeri</name>
    <dbReference type="NCBI Taxonomy" id="1317129"/>
    <lineage>
        <taxon>Eukaryota</taxon>
        <taxon>Metazoa</taxon>
        <taxon>Ecdysozoa</taxon>
        <taxon>Nematoda</taxon>
        <taxon>Chromadorea</taxon>
        <taxon>Rhabditida</taxon>
        <taxon>Rhabditina</taxon>
        <taxon>Diplogasteromorpha</taxon>
        <taxon>Diplogasteroidea</taxon>
        <taxon>Neodiplogasteridae</taxon>
        <taxon>Pristionchus</taxon>
    </lineage>
</organism>
<evidence type="ECO:0000313" key="4">
    <source>
        <dbReference type="Proteomes" id="UP001328107"/>
    </source>
</evidence>
<protein>
    <submittedName>
        <fullName evidence="3">Uncharacterized protein</fullName>
    </submittedName>
</protein>
<comment type="caution">
    <text evidence="3">The sequence shown here is derived from an EMBL/GenBank/DDBJ whole genome shotgun (WGS) entry which is preliminary data.</text>
</comment>
<keyword evidence="4" id="KW-1185">Reference proteome</keyword>
<name>A0AAN5D0P1_9BILA</name>
<accession>A0AAN5D0P1</accession>
<feature type="transmembrane region" description="Helical" evidence="2">
    <location>
        <begin position="32"/>
        <end position="52"/>
    </location>
</feature>
<evidence type="ECO:0000256" key="1">
    <source>
        <dbReference type="SAM" id="MobiDB-lite"/>
    </source>
</evidence>
<keyword evidence="2" id="KW-0472">Membrane</keyword>
<reference evidence="4" key="1">
    <citation type="submission" date="2022-10" db="EMBL/GenBank/DDBJ databases">
        <title>Genome assembly of Pristionchus species.</title>
        <authorList>
            <person name="Yoshida K."/>
            <person name="Sommer R.J."/>
        </authorList>
    </citation>
    <scope>NUCLEOTIDE SEQUENCE [LARGE SCALE GENOMIC DNA]</scope>
    <source>
        <strain evidence="4">RS5460</strain>
    </source>
</reference>
<keyword evidence="2" id="KW-1133">Transmembrane helix</keyword>
<evidence type="ECO:0000256" key="2">
    <source>
        <dbReference type="SAM" id="Phobius"/>
    </source>
</evidence>
<proteinExistence type="predicted"/>